<organism evidence="1 2">
    <name type="scientific">Candidatus Campylobacter infans</name>
    <dbReference type="NCBI Taxonomy" id="2561898"/>
    <lineage>
        <taxon>Bacteria</taxon>
        <taxon>Pseudomonadati</taxon>
        <taxon>Campylobacterota</taxon>
        <taxon>Epsilonproteobacteria</taxon>
        <taxon>Campylobacterales</taxon>
        <taxon>Campylobacteraceae</taxon>
        <taxon>Campylobacter</taxon>
    </lineage>
</organism>
<dbReference type="EC" id="2.7.7.7" evidence="1"/>
<evidence type="ECO:0000313" key="2">
    <source>
        <dbReference type="Proteomes" id="UP000509414"/>
    </source>
</evidence>
<evidence type="ECO:0000313" key="1">
    <source>
        <dbReference type="EMBL" id="QLI05494.1"/>
    </source>
</evidence>
<dbReference type="EMBL" id="CP049075">
    <property type="protein sequence ID" value="QLI05494.1"/>
    <property type="molecule type" value="Genomic_DNA"/>
</dbReference>
<dbReference type="NCBIfam" id="NF006296">
    <property type="entry name" value="PRK08485.1"/>
    <property type="match status" value="1"/>
</dbReference>
<dbReference type="GO" id="GO:0003887">
    <property type="term" value="F:DNA-directed DNA polymerase activity"/>
    <property type="evidence" value="ECO:0007669"/>
    <property type="project" value="UniProtKB-EC"/>
</dbReference>
<protein>
    <submittedName>
        <fullName evidence="1">DNA polymerase III, delta prime subunit</fullName>
        <ecNumber evidence="1">2.7.7.7</ecNumber>
    </submittedName>
</protein>
<dbReference type="Pfam" id="PF13177">
    <property type="entry name" value="DNA_pol3_delta2"/>
    <property type="match status" value="1"/>
</dbReference>
<keyword evidence="2" id="KW-1185">Reference proteome</keyword>
<dbReference type="Proteomes" id="UP000509414">
    <property type="component" value="Chromosome"/>
</dbReference>
<dbReference type="RefSeq" id="WP_179974705.1">
    <property type="nucleotide sequence ID" value="NZ_CP049075.1"/>
</dbReference>
<accession>A0A7H9CMN6</accession>
<keyword evidence="1" id="KW-0548">Nucleotidyltransferase</keyword>
<gene>
    <name evidence="1" type="primary">holB</name>
    <name evidence="1" type="ORF">CINF_0989</name>
</gene>
<name>A0A7H9CMN6_9BACT</name>
<keyword evidence="1" id="KW-0808">Transferase</keyword>
<proteinExistence type="predicted"/>
<dbReference type="SUPFAM" id="SSF52540">
    <property type="entry name" value="P-loop containing nucleoside triphosphate hydrolases"/>
    <property type="match status" value="1"/>
</dbReference>
<dbReference type="AlphaFoldDB" id="A0A7H9CMN6"/>
<reference evidence="1 2" key="1">
    <citation type="submission" date="2020-02" db="EMBL/GenBank/DDBJ databases">
        <title>Complete genome sequence of the novel Campylobacter species Candidatus Campylobacter infans.</title>
        <authorList>
            <person name="Duim B."/>
            <person name="Zomer A."/>
            <person name="van der Graaf L."/>
            <person name="Wagenaar J."/>
        </authorList>
    </citation>
    <scope>NUCLEOTIDE SEQUENCE [LARGE SCALE GENOMIC DNA]</scope>
    <source>
        <strain evidence="1 2">19S00001</strain>
    </source>
</reference>
<dbReference type="InterPro" id="IPR027417">
    <property type="entry name" value="P-loop_NTPase"/>
</dbReference>
<dbReference type="KEGG" id="cinf:CINF_0989"/>
<sequence>MRSKIIISNDFDAIKDELSKQAGENLKIFDFGAQATIDNAKEIIAQAYIAEYSQKVVAIFALKFGVEFQNALLKILEEPPKNIIFVIVSPAKNLLLPTVRSRLMLQTRKSPQIRIQTGLNLARLDFKSAYNFIERISALEKSGEYGKNELLSLLKSIIIEALQSGLKFNQSDLEYFNKLYILCATNTKIANILTPLLLLILQKQK</sequence>
<dbReference type="Gene3D" id="3.40.50.300">
    <property type="entry name" value="P-loop containing nucleotide triphosphate hydrolases"/>
    <property type="match status" value="1"/>
</dbReference>